<protein>
    <submittedName>
        <fullName evidence="1">Uncharacterized protein</fullName>
    </submittedName>
</protein>
<dbReference type="EMBL" id="BMPI01000010">
    <property type="protein sequence ID" value="GGM23222.1"/>
    <property type="molecule type" value="Genomic_DNA"/>
</dbReference>
<reference evidence="1" key="1">
    <citation type="journal article" date="2014" name="Int. J. Syst. Evol. Microbiol.">
        <title>Complete genome sequence of Corynebacterium casei LMG S-19264T (=DSM 44701T), isolated from a smear-ripened cheese.</title>
        <authorList>
            <consortium name="US DOE Joint Genome Institute (JGI-PGF)"/>
            <person name="Walter F."/>
            <person name="Albersmeier A."/>
            <person name="Kalinowski J."/>
            <person name="Ruckert C."/>
        </authorList>
    </citation>
    <scope>NUCLEOTIDE SEQUENCE</scope>
    <source>
        <strain evidence="1">JCM 19831</strain>
    </source>
</reference>
<dbReference type="RefSeq" id="WP_190249994.1">
    <property type="nucleotide sequence ID" value="NZ_BMPI01000010.1"/>
</dbReference>
<sequence length="86" mass="9138">MGALGTLTIWSNTRLDTSSDWSTGELVDLFLNSPQCRQPGDLADRLQLFLTDQTGPVRGVCCDEAALAILITALADREAASGKDVA</sequence>
<accession>A0A917TI32</accession>
<organism evidence="1 2">
    <name type="scientific">Dactylosporangium sucinum</name>
    <dbReference type="NCBI Taxonomy" id="1424081"/>
    <lineage>
        <taxon>Bacteria</taxon>
        <taxon>Bacillati</taxon>
        <taxon>Actinomycetota</taxon>
        <taxon>Actinomycetes</taxon>
        <taxon>Micromonosporales</taxon>
        <taxon>Micromonosporaceae</taxon>
        <taxon>Dactylosporangium</taxon>
    </lineage>
</organism>
<evidence type="ECO:0000313" key="2">
    <source>
        <dbReference type="Proteomes" id="UP000642070"/>
    </source>
</evidence>
<keyword evidence="2" id="KW-1185">Reference proteome</keyword>
<reference evidence="1" key="2">
    <citation type="submission" date="2020-09" db="EMBL/GenBank/DDBJ databases">
        <authorList>
            <person name="Sun Q."/>
            <person name="Ohkuma M."/>
        </authorList>
    </citation>
    <scope>NUCLEOTIDE SEQUENCE</scope>
    <source>
        <strain evidence="1">JCM 19831</strain>
    </source>
</reference>
<proteinExistence type="predicted"/>
<gene>
    <name evidence="1" type="ORF">GCM10007977_025530</name>
</gene>
<evidence type="ECO:0000313" key="1">
    <source>
        <dbReference type="EMBL" id="GGM23222.1"/>
    </source>
</evidence>
<dbReference type="AlphaFoldDB" id="A0A917TI32"/>
<comment type="caution">
    <text evidence="1">The sequence shown here is derived from an EMBL/GenBank/DDBJ whole genome shotgun (WGS) entry which is preliminary data.</text>
</comment>
<dbReference type="Proteomes" id="UP000642070">
    <property type="component" value="Unassembled WGS sequence"/>
</dbReference>
<name>A0A917TI32_9ACTN</name>